<dbReference type="EMBL" id="JAFCMP010000091">
    <property type="protein sequence ID" value="KAG5187212.1"/>
    <property type="molecule type" value="Genomic_DNA"/>
</dbReference>
<dbReference type="EMBL" id="JAFCMP010000084">
    <property type="protein sequence ID" value="KAG5187713.1"/>
    <property type="molecule type" value="Genomic_DNA"/>
</dbReference>
<dbReference type="OrthoDB" id="123193at2759"/>
<dbReference type="Gene3D" id="1.10.443.10">
    <property type="entry name" value="Intergrase catalytic core"/>
    <property type="match status" value="1"/>
</dbReference>
<evidence type="ECO:0000313" key="4">
    <source>
        <dbReference type="EMBL" id="KAG5188971.1"/>
    </source>
</evidence>
<keyword evidence="1" id="KW-0233">DNA recombination</keyword>
<sequence length="69" mass="7212">MVSIVGGEGPPAEYALHSGRVGGATAMMIAGRSDTEIMKAGRWKSAVFRTYIRLSPEMENASSALVPGS</sequence>
<dbReference type="AlphaFoldDB" id="A0A835Z9A7"/>
<comment type="caution">
    <text evidence="4">The sequence shown here is derived from an EMBL/GenBank/DDBJ whole genome shotgun (WGS) entry which is preliminary data.</text>
</comment>
<dbReference type="GO" id="GO:0006310">
    <property type="term" value="P:DNA recombination"/>
    <property type="evidence" value="ECO:0007669"/>
    <property type="project" value="UniProtKB-KW"/>
</dbReference>
<protein>
    <submittedName>
        <fullName evidence="4">Uncharacterized protein</fullName>
    </submittedName>
</protein>
<accession>A0A835Z9A7</accession>
<dbReference type="GO" id="GO:0003677">
    <property type="term" value="F:DNA binding"/>
    <property type="evidence" value="ECO:0007669"/>
    <property type="project" value="InterPro"/>
</dbReference>
<keyword evidence="5" id="KW-1185">Reference proteome</keyword>
<dbReference type="InterPro" id="IPR011010">
    <property type="entry name" value="DNA_brk_join_enz"/>
</dbReference>
<dbReference type="Proteomes" id="UP000664859">
    <property type="component" value="Unassembled WGS sequence"/>
</dbReference>
<evidence type="ECO:0000313" key="2">
    <source>
        <dbReference type="EMBL" id="KAG5187212.1"/>
    </source>
</evidence>
<evidence type="ECO:0000313" key="5">
    <source>
        <dbReference type="Proteomes" id="UP000664859"/>
    </source>
</evidence>
<dbReference type="GO" id="GO:0015074">
    <property type="term" value="P:DNA integration"/>
    <property type="evidence" value="ECO:0007669"/>
    <property type="project" value="InterPro"/>
</dbReference>
<organism evidence="4 5">
    <name type="scientific">Tribonema minus</name>
    <dbReference type="NCBI Taxonomy" id="303371"/>
    <lineage>
        <taxon>Eukaryota</taxon>
        <taxon>Sar</taxon>
        <taxon>Stramenopiles</taxon>
        <taxon>Ochrophyta</taxon>
        <taxon>PX clade</taxon>
        <taxon>Xanthophyceae</taxon>
        <taxon>Tribonematales</taxon>
        <taxon>Tribonemataceae</taxon>
        <taxon>Tribonema</taxon>
    </lineage>
</organism>
<name>A0A835Z9A7_9STRA</name>
<dbReference type="SUPFAM" id="SSF56349">
    <property type="entry name" value="DNA breaking-rejoining enzymes"/>
    <property type="match status" value="1"/>
</dbReference>
<reference evidence="4" key="1">
    <citation type="submission" date="2021-02" db="EMBL/GenBank/DDBJ databases">
        <title>First Annotated Genome of the Yellow-green Alga Tribonema minus.</title>
        <authorList>
            <person name="Mahan K.M."/>
        </authorList>
    </citation>
    <scope>NUCLEOTIDE SEQUENCE</scope>
    <source>
        <strain evidence="4">UTEX B ZZ1240</strain>
    </source>
</reference>
<proteinExistence type="predicted"/>
<dbReference type="EMBL" id="JAFCMP010000059">
    <property type="protein sequence ID" value="KAG5188971.1"/>
    <property type="molecule type" value="Genomic_DNA"/>
</dbReference>
<gene>
    <name evidence="4" type="ORF">JKP88DRAFT_177437</name>
    <name evidence="3" type="ORF">JKP88DRAFT_178685</name>
    <name evidence="2" type="ORF">JKP88DRAFT_178946</name>
</gene>
<evidence type="ECO:0000256" key="1">
    <source>
        <dbReference type="ARBA" id="ARBA00023172"/>
    </source>
</evidence>
<evidence type="ECO:0000313" key="3">
    <source>
        <dbReference type="EMBL" id="KAG5187713.1"/>
    </source>
</evidence>
<dbReference type="InterPro" id="IPR013762">
    <property type="entry name" value="Integrase-like_cat_sf"/>
</dbReference>